<keyword evidence="2" id="KW-1133">Transmembrane helix</keyword>
<evidence type="ECO:0000256" key="2">
    <source>
        <dbReference type="SAM" id="Phobius"/>
    </source>
</evidence>
<sequence length="531" mass="60508">MNNFLQKLTTLLVVLVLPALVIFATVHFGNRRGNPEKFVYQNRADIEKKVDHSQFEILQQDFERPQDLTAACLSCHNKRDDELMASAHWRWERESELPNGRGTVSIGKKNLINNYCASAESNNGSCMRCHIGYGWKDKTFDFEDPTNLDCLVCHDNTNTYKKRKGGAGMPSTHENATAEFPVPDYNYIAQNVGKPLKENCGFCHFHGGGGNNVKHGDLEEAMLDCSREVDVHMAKAGQDMSCNDCHLTERHNITGRAYSVSSENNNRATCEHCHTSTPHNDKVIDLHNHKVACQTCHIPVYAKVNPTVMYWDWSVAGRTDENGNPITEYDVNHKYSYLSIKGRFVWDDHVKPEYFWFNGTADHYLYGDTISEIPVKINTLMGKYEESDAKIWPVKVHRGKQAYDVVTKEIVNVKVFAEKKGEGAFWEDLKWDTAIQLGMEYAGRYYSGQHDFVSTEMYWPLNHQVSPKEQTLKCIDCHTRSEEGRLANLAGFYLPGRDYAKGVDYTGFILIIISITGVVVHSLMRLFYKKG</sequence>
<dbReference type="PATRIC" id="fig|1678841.3.peg.471"/>
<dbReference type="InterPro" id="IPR036280">
    <property type="entry name" value="Multihaem_cyt_sf"/>
</dbReference>
<accession>A0A0S7BUI2</accession>
<proteinExistence type="predicted"/>
<dbReference type="STRING" id="1678841.TBC1_11412"/>
<dbReference type="PANTHER" id="PTHR35038">
    <property type="entry name" value="DISSIMILATORY SULFITE REDUCTASE SIRA"/>
    <property type="match status" value="1"/>
</dbReference>
<dbReference type="Pfam" id="PF11783">
    <property type="entry name" value="Cytochrome_cB"/>
    <property type="match status" value="1"/>
</dbReference>
<dbReference type="Proteomes" id="UP000053091">
    <property type="component" value="Unassembled WGS sequence"/>
</dbReference>
<protein>
    <submittedName>
        <fullName evidence="3">Octaheme c-type cytochrome, tetrathionate reductase family</fullName>
    </submittedName>
</protein>
<dbReference type="NCBIfam" id="TIGR04315">
    <property type="entry name" value="octaheme_Shew"/>
    <property type="match status" value="1"/>
</dbReference>
<dbReference type="PIRSF" id="PIRSF039014">
    <property type="entry name" value="OTR_cyc"/>
    <property type="match status" value="1"/>
</dbReference>
<gene>
    <name evidence="3" type="ORF">TBC1_11412</name>
</gene>
<dbReference type="InterPro" id="IPR051829">
    <property type="entry name" value="Multiheme_Cytochr_ET"/>
</dbReference>
<evidence type="ECO:0000313" key="4">
    <source>
        <dbReference type="Proteomes" id="UP000053091"/>
    </source>
</evidence>
<dbReference type="InterPro" id="IPR024673">
    <property type="entry name" value="Octahem_Cyt_c"/>
</dbReference>
<evidence type="ECO:0000256" key="1">
    <source>
        <dbReference type="ARBA" id="ARBA00022729"/>
    </source>
</evidence>
<reference evidence="3" key="1">
    <citation type="journal article" date="2015" name="Genome Announc.">
        <title>Draft Genome Sequence of Bacteroidales Strain TBC1, a Novel Isolate from a Methanogenic Wastewater Treatment System.</title>
        <authorList>
            <person name="Tourlousse D.M."/>
            <person name="Matsuura N."/>
            <person name="Sun L."/>
            <person name="Toyonaga M."/>
            <person name="Kuroda K."/>
            <person name="Ohashi A."/>
            <person name="Cruz R."/>
            <person name="Yamaguchi T."/>
            <person name="Sekiguchi Y."/>
        </authorList>
    </citation>
    <scope>NUCLEOTIDE SEQUENCE [LARGE SCALE GENOMIC DNA]</scope>
    <source>
        <strain evidence="3">TBC1</strain>
    </source>
</reference>
<keyword evidence="4" id="KW-1185">Reference proteome</keyword>
<dbReference type="OrthoDB" id="9788513at2"/>
<keyword evidence="1" id="KW-0732">Signal</keyword>
<keyword evidence="2" id="KW-0472">Membrane</keyword>
<organism evidence="3">
    <name type="scientific">Lentimicrobium saccharophilum</name>
    <dbReference type="NCBI Taxonomy" id="1678841"/>
    <lineage>
        <taxon>Bacteria</taxon>
        <taxon>Pseudomonadati</taxon>
        <taxon>Bacteroidota</taxon>
        <taxon>Bacteroidia</taxon>
        <taxon>Bacteroidales</taxon>
        <taxon>Lentimicrobiaceae</taxon>
        <taxon>Lentimicrobium</taxon>
    </lineage>
</organism>
<dbReference type="SUPFAM" id="SSF48695">
    <property type="entry name" value="Multiheme cytochromes"/>
    <property type="match status" value="1"/>
</dbReference>
<keyword evidence="2" id="KW-0812">Transmembrane</keyword>
<dbReference type="EMBL" id="DF968182">
    <property type="protein sequence ID" value="GAP42283.1"/>
    <property type="molecule type" value="Genomic_DNA"/>
</dbReference>
<feature type="transmembrane region" description="Helical" evidence="2">
    <location>
        <begin position="505"/>
        <end position="528"/>
    </location>
</feature>
<dbReference type="GO" id="GO:0016491">
    <property type="term" value="F:oxidoreductase activity"/>
    <property type="evidence" value="ECO:0007669"/>
    <property type="project" value="TreeGrafter"/>
</dbReference>
<name>A0A0S7BUI2_9BACT</name>
<dbReference type="PANTHER" id="PTHR35038:SF5">
    <property type="entry name" value="CYTOCHROME C-TYPE PROTEIN NRFB"/>
    <property type="match status" value="1"/>
</dbReference>
<dbReference type="AlphaFoldDB" id="A0A0S7BUI2"/>
<dbReference type="Gene3D" id="1.10.1130.10">
    <property type="entry name" value="Flavocytochrome C3, Chain A"/>
    <property type="match status" value="1"/>
</dbReference>
<evidence type="ECO:0000313" key="3">
    <source>
        <dbReference type="EMBL" id="GAP42283.1"/>
    </source>
</evidence>
<dbReference type="RefSeq" id="WP_062037762.1">
    <property type="nucleotide sequence ID" value="NZ_DF968182.1"/>
</dbReference>